<evidence type="ECO:0000313" key="1">
    <source>
        <dbReference type="EMBL" id="KMJ43578.1"/>
    </source>
</evidence>
<dbReference type="GO" id="GO:0019239">
    <property type="term" value="F:deaminase activity"/>
    <property type="evidence" value="ECO:0007669"/>
    <property type="project" value="TreeGrafter"/>
</dbReference>
<dbReference type="GO" id="GO:0005829">
    <property type="term" value="C:cytosol"/>
    <property type="evidence" value="ECO:0007669"/>
    <property type="project" value="TreeGrafter"/>
</dbReference>
<gene>
    <name evidence="1" type="ORF">AB204_18980</name>
</gene>
<dbReference type="SUPFAM" id="SSF55298">
    <property type="entry name" value="YjgF-like"/>
    <property type="match status" value="1"/>
</dbReference>
<proteinExistence type="predicted"/>
<dbReference type="PANTHER" id="PTHR11803">
    <property type="entry name" value="2-IMINOBUTANOATE/2-IMINOPROPANOATE DEAMINASE RIDA"/>
    <property type="match status" value="1"/>
</dbReference>
<organism evidence="1 2">
    <name type="scientific">Xenorhabdus khoisanae</name>
    <dbReference type="NCBI Taxonomy" id="880157"/>
    <lineage>
        <taxon>Bacteria</taxon>
        <taxon>Pseudomonadati</taxon>
        <taxon>Pseudomonadota</taxon>
        <taxon>Gammaproteobacteria</taxon>
        <taxon>Enterobacterales</taxon>
        <taxon>Morganellaceae</taxon>
        <taxon>Xenorhabdus</taxon>
    </lineage>
</organism>
<dbReference type="InterPro" id="IPR035959">
    <property type="entry name" value="RutC-like_sf"/>
</dbReference>
<protein>
    <submittedName>
        <fullName evidence="1">Uncharacterized protein</fullName>
    </submittedName>
</protein>
<dbReference type="Gene3D" id="3.30.1330.40">
    <property type="entry name" value="RutC-like"/>
    <property type="match status" value="1"/>
</dbReference>
<dbReference type="PATRIC" id="fig|880157.4.peg.4083"/>
<evidence type="ECO:0000313" key="2">
    <source>
        <dbReference type="Proteomes" id="UP000036277"/>
    </source>
</evidence>
<name>A0A0J5FMT7_9GAMM</name>
<dbReference type="EMBL" id="LFCV01000169">
    <property type="protein sequence ID" value="KMJ43578.1"/>
    <property type="molecule type" value="Genomic_DNA"/>
</dbReference>
<keyword evidence="2" id="KW-1185">Reference proteome</keyword>
<dbReference type="STRING" id="880157.AB204_18980"/>
<comment type="caution">
    <text evidence="1">The sequence shown here is derived from an EMBL/GenBank/DDBJ whole genome shotgun (WGS) entry which is preliminary data.</text>
</comment>
<dbReference type="Pfam" id="PF01042">
    <property type="entry name" value="Ribonuc_L-PSP"/>
    <property type="match status" value="1"/>
</dbReference>
<reference evidence="1 2" key="1">
    <citation type="submission" date="2015-06" db="EMBL/GenBank/DDBJ databases">
        <title>Draft Whole-Genome Sequence of the Entomopathogenic Bacterium Xenorhabdus khoisanae.</title>
        <authorList>
            <person name="Naidoo S."/>
            <person name="Featherston J."/>
            <person name="Gray V.M."/>
        </authorList>
    </citation>
    <scope>NUCLEOTIDE SEQUENCE [LARGE SCALE GENOMIC DNA]</scope>
    <source>
        <strain evidence="1 2">MCB</strain>
    </source>
</reference>
<dbReference type="InterPro" id="IPR006175">
    <property type="entry name" value="YjgF/YER057c/UK114"/>
</dbReference>
<dbReference type="PANTHER" id="PTHR11803:SF59">
    <property type="entry name" value="ENDORIBONUCLEASE"/>
    <property type="match status" value="1"/>
</dbReference>
<dbReference type="Proteomes" id="UP000036277">
    <property type="component" value="Unassembled WGS sequence"/>
</dbReference>
<dbReference type="AlphaFoldDB" id="A0A0J5FMT7"/>
<accession>A0A0J5FMT7</accession>
<sequence>MLTGCKNNIDTYRNGSTNSQYAESITISEKSSLVYISGILADISDPNAPSGTVLAYGDTRTQTQSILSKIKKILAKNNIKMDNVIQLRAFLVGTPEKNGLLDFQGFQQAYAEFFEGSLQNKPTRTAIQVVALPLPGTLVEIDVIAVLN</sequence>